<gene>
    <name evidence="1" type="ORF">BN486_03019</name>
</gene>
<accession>R6JZ53</accession>
<organism evidence="1 2">
    <name type="scientific">[Clostridium] clostridioforme CAG:132</name>
    <dbReference type="NCBI Taxonomy" id="1263065"/>
    <lineage>
        <taxon>Bacteria</taxon>
        <taxon>Bacillati</taxon>
        <taxon>Bacillota</taxon>
        <taxon>Clostridia</taxon>
        <taxon>Lachnospirales</taxon>
        <taxon>Lachnospiraceae</taxon>
        <taxon>Enterocloster</taxon>
    </lineage>
</organism>
<evidence type="ECO:0000313" key="1">
    <source>
        <dbReference type="EMBL" id="CDB63061.1"/>
    </source>
</evidence>
<dbReference type="AlphaFoldDB" id="R6JZ53"/>
<proteinExistence type="predicted"/>
<dbReference type="EMBL" id="CBDY010000228">
    <property type="protein sequence ID" value="CDB63061.1"/>
    <property type="molecule type" value="Genomic_DNA"/>
</dbReference>
<sequence length="80" mass="8945">MKDRLLLHGIQCIVNTHKLCTAFLTAIMFIKYTILNPILQDLHLGRLQATAGGKIQSYLTSNPPYMRLVLVPGLISPLIE</sequence>
<protein>
    <submittedName>
        <fullName evidence="1">Uncharacterized protein</fullName>
    </submittedName>
</protein>
<evidence type="ECO:0000313" key="2">
    <source>
        <dbReference type="Proteomes" id="UP000018009"/>
    </source>
</evidence>
<dbReference type="Proteomes" id="UP000018009">
    <property type="component" value="Unassembled WGS sequence"/>
</dbReference>
<comment type="caution">
    <text evidence="1">The sequence shown here is derived from an EMBL/GenBank/DDBJ whole genome shotgun (WGS) entry which is preliminary data.</text>
</comment>
<reference evidence="1" key="1">
    <citation type="submission" date="2012-11" db="EMBL/GenBank/DDBJ databases">
        <title>Dependencies among metagenomic species, viruses, plasmids and units of genetic variation.</title>
        <authorList>
            <person name="Nielsen H.B."/>
            <person name="Almeida M."/>
            <person name="Juncker A.S."/>
            <person name="Rasmussen S."/>
            <person name="Li J."/>
            <person name="Sunagawa S."/>
            <person name="Plichta D."/>
            <person name="Gautier L."/>
            <person name="Le Chatelier E."/>
            <person name="Peletier E."/>
            <person name="Bonde I."/>
            <person name="Nielsen T."/>
            <person name="Manichanh C."/>
            <person name="Arumugam M."/>
            <person name="Batto J."/>
            <person name="Santos M.B.Q.D."/>
            <person name="Blom N."/>
            <person name="Borruel N."/>
            <person name="Burgdorf K.S."/>
            <person name="Boumezbeur F."/>
            <person name="Casellas F."/>
            <person name="Dore J."/>
            <person name="Guarner F."/>
            <person name="Hansen T."/>
            <person name="Hildebrand F."/>
            <person name="Kaas R.S."/>
            <person name="Kennedy S."/>
            <person name="Kristiansen K."/>
            <person name="Kultima J.R."/>
            <person name="Leonard P."/>
            <person name="Levenez F."/>
            <person name="Lund O."/>
            <person name="Moumen B."/>
            <person name="Le Paslier D."/>
            <person name="Pons N."/>
            <person name="Pedersen O."/>
            <person name="Prifti E."/>
            <person name="Qin J."/>
            <person name="Raes J."/>
            <person name="Tap J."/>
            <person name="Tims S."/>
            <person name="Ussery D.W."/>
            <person name="Yamada T."/>
            <person name="MetaHit consortium"/>
            <person name="Renault P."/>
            <person name="Sicheritz-Ponten T."/>
            <person name="Bork P."/>
            <person name="Wang J."/>
            <person name="Brunak S."/>
            <person name="Ehrlich S.D."/>
        </authorList>
    </citation>
    <scope>NUCLEOTIDE SEQUENCE [LARGE SCALE GENOMIC DNA]</scope>
</reference>
<name>R6JZ53_9FIRM</name>